<accession>A0A9W6JH93</accession>
<dbReference type="EMBL" id="BSFK01000005">
    <property type="protein sequence ID" value="GLK76004.1"/>
    <property type="molecule type" value="Genomic_DNA"/>
</dbReference>
<evidence type="ECO:0000313" key="2">
    <source>
        <dbReference type="Proteomes" id="UP001143364"/>
    </source>
</evidence>
<dbReference type="AlphaFoldDB" id="A0A9W6JH93"/>
<name>A0A9W6JH93_9HYPH</name>
<protein>
    <submittedName>
        <fullName evidence="1">Uncharacterized protein</fullName>
    </submittedName>
</protein>
<reference evidence="1" key="2">
    <citation type="submission" date="2023-01" db="EMBL/GenBank/DDBJ databases">
        <authorList>
            <person name="Sun Q."/>
            <person name="Evtushenko L."/>
        </authorList>
    </citation>
    <scope>NUCLEOTIDE SEQUENCE</scope>
    <source>
        <strain evidence="1">VKM B-2555</strain>
    </source>
</reference>
<proteinExistence type="predicted"/>
<dbReference type="Proteomes" id="UP001143364">
    <property type="component" value="Unassembled WGS sequence"/>
</dbReference>
<keyword evidence="2" id="KW-1185">Reference proteome</keyword>
<sequence length="53" mass="5351">MGAATLSSAICSSTAAANAMAAGRQRGRNADVAAIRTADTAAQNKGQWVTKAW</sequence>
<comment type="caution">
    <text evidence="1">The sequence shown here is derived from an EMBL/GenBank/DDBJ whole genome shotgun (WGS) entry which is preliminary data.</text>
</comment>
<reference evidence="1" key="1">
    <citation type="journal article" date="2014" name="Int. J. Syst. Evol. Microbiol.">
        <title>Complete genome sequence of Corynebacterium casei LMG S-19264T (=DSM 44701T), isolated from a smear-ripened cheese.</title>
        <authorList>
            <consortium name="US DOE Joint Genome Institute (JGI-PGF)"/>
            <person name="Walter F."/>
            <person name="Albersmeier A."/>
            <person name="Kalinowski J."/>
            <person name="Ruckert C."/>
        </authorList>
    </citation>
    <scope>NUCLEOTIDE SEQUENCE</scope>
    <source>
        <strain evidence="1">VKM B-2555</strain>
    </source>
</reference>
<evidence type="ECO:0000313" key="1">
    <source>
        <dbReference type="EMBL" id="GLK76004.1"/>
    </source>
</evidence>
<gene>
    <name evidence="1" type="ORF">GCM10008171_12580</name>
</gene>
<organism evidence="1 2">
    <name type="scientific">Methylopila jiangsuensis</name>
    <dbReference type="NCBI Taxonomy" id="586230"/>
    <lineage>
        <taxon>Bacteria</taxon>
        <taxon>Pseudomonadati</taxon>
        <taxon>Pseudomonadota</taxon>
        <taxon>Alphaproteobacteria</taxon>
        <taxon>Hyphomicrobiales</taxon>
        <taxon>Methylopilaceae</taxon>
        <taxon>Methylopila</taxon>
    </lineage>
</organism>